<gene>
    <name evidence="3" type="ORF">EUGRSUZ_F00219</name>
</gene>
<reference evidence="3" key="1">
    <citation type="submission" date="2013-07" db="EMBL/GenBank/DDBJ databases">
        <title>The genome of Eucalyptus grandis.</title>
        <authorList>
            <person name="Schmutz J."/>
            <person name="Hayes R."/>
            <person name="Myburg A."/>
            <person name="Tuskan G."/>
            <person name="Grattapaglia D."/>
            <person name="Rokhsar D.S."/>
        </authorList>
    </citation>
    <scope>NUCLEOTIDE SEQUENCE</scope>
    <source>
        <tissue evidence="3">Leaf extractions</tissue>
    </source>
</reference>
<dbReference type="GO" id="GO:0004806">
    <property type="term" value="F:triacylglycerol lipase activity"/>
    <property type="evidence" value="ECO:0007669"/>
    <property type="project" value="InterPro"/>
</dbReference>
<dbReference type="ESTHER" id="eucgr-a0a059bl38">
    <property type="family name" value="Triacylglycerol-lipase-OBL1-like"/>
</dbReference>
<dbReference type="InterPro" id="IPR044819">
    <property type="entry name" value="OBL-like"/>
</dbReference>
<evidence type="ECO:0000259" key="2">
    <source>
        <dbReference type="Pfam" id="PF01764"/>
    </source>
</evidence>
<dbReference type="GO" id="GO:0006629">
    <property type="term" value="P:lipid metabolic process"/>
    <property type="evidence" value="ECO:0007669"/>
    <property type="project" value="InterPro"/>
</dbReference>
<dbReference type="CDD" id="cd00519">
    <property type="entry name" value="Lipase_3"/>
    <property type="match status" value="1"/>
</dbReference>
<dbReference type="PANTHER" id="PTHR46086:SF4">
    <property type="entry name" value="ALPHA_BETA-HYDROLASES SUPERFAMILY PROTEIN"/>
    <property type="match status" value="1"/>
</dbReference>
<dbReference type="InParanoid" id="A0A059BL38"/>
<name>A0A059BL38_EUCGR</name>
<dbReference type="Gramene" id="KCW66405">
    <property type="protein sequence ID" value="KCW66405"/>
    <property type="gene ID" value="EUGRSUZ_F00219"/>
</dbReference>
<dbReference type="Pfam" id="PF01764">
    <property type="entry name" value="Lipase_3"/>
    <property type="match status" value="1"/>
</dbReference>
<dbReference type="InterPro" id="IPR002921">
    <property type="entry name" value="Fungal_lipase-type"/>
</dbReference>
<dbReference type="InterPro" id="IPR029058">
    <property type="entry name" value="AB_hydrolase_fold"/>
</dbReference>
<evidence type="ECO:0000256" key="1">
    <source>
        <dbReference type="ARBA" id="ARBA00022801"/>
    </source>
</evidence>
<dbReference type="EMBL" id="KK198758">
    <property type="protein sequence ID" value="KCW66405.1"/>
    <property type="molecule type" value="Genomic_DNA"/>
</dbReference>
<protein>
    <recommendedName>
        <fullName evidence="2">Fungal lipase-type domain-containing protein</fullName>
    </recommendedName>
</protein>
<dbReference type="AlphaFoldDB" id="A0A059BL38"/>
<feature type="domain" description="Fungal lipase-type" evidence="2">
    <location>
        <begin position="216"/>
        <end position="382"/>
    </location>
</feature>
<dbReference type="eggNOG" id="KOG4569">
    <property type="taxonomic scope" value="Eukaryota"/>
</dbReference>
<evidence type="ECO:0000313" key="3">
    <source>
        <dbReference type="EMBL" id="KCW66405.1"/>
    </source>
</evidence>
<organism evidence="3">
    <name type="scientific">Eucalyptus grandis</name>
    <name type="common">Flooded gum</name>
    <dbReference type="NCBI Taxonomy" id="71139"/>
    <lineage>
        <taxon>Eukaryota</taxon>
        <taxon>Viridiplantae</taxon>
        <taxon>Streptophyta</taxon>
        <taxon>Embryophyta</taxon>
        <taxon>Tracheophyta</taxon>
        <taxon>Spermatophyta</taxon>
        <taxon>Magnoliopsida</taxon>
        <taxon>eudicotyledons</taxon>
        <taxon>Gunneridae</taxon>
        <taxon>Pentapetalae</taxon>
        <taxon>rosids</taxon>
        <taxon>malvids</taxon>
        <taxon>Myrtales</taxon>
        <taxon>Myrtaceae</taxon>
        <taxon>Myrtoideae</taxon>
        <taxon>Eucalypteae</taxon>
        <taxon>Eucalyptus</taxon>
    </lineage>
</organism>
<sequence>MYTPPSSPLLLQRHIDCEDGGALYSNYLVLDPKQAGFLDLPRLLFSNDVSERRYIQCPVIYKEELRGFKRRWFIFISIVAQKLLLLFKGMLEWLGNAFEFCLNLPSTNGGFLKLIANALKGNVEWPSKDSPSFASVVGYLDPRVDLDSRLKQEDARYNAYLSMMAAKLSYENDSFVETTVRDRWKMEFLQCGDFWNDHLEQHSTRAIMLKDRDLIVLAFRGTRPFDADAWRTTIDLSWYEVEVKLEGEAGLEWVSIHGGFMKALGLQKGRGGLKEMDEVAEEGKSYAYYEIKEMLRNLLKERGTKFIVTGHSLGGALAILFVGALCMHKEDAILDKLEGVYTFGQPKVGDERFGEYMRRKICRQVKYYRYVYSSDRVPRMPRDGMVFGFKHFGPCLYFNSLYKGKVLDEEPNKNRLLLLWLIPNIMNAIWELMRGFVMPCLRGRAYRESWVLLLFRMVRIAIPVLSAHSPQEYVNMTQLGSLRSHEIS</sequence>
<dbReference type="Gene3D" id="3.40.50.1820">
    <property type="entry name" value="alpha/beta hydrolase"/>
    <property type="match status" value="1"/>
</dbReference>
<keyword evidence="1" id="KW-0378">Hydrolase</keyword>
<dbReference type="OrthoDB" id="438440at2759"/>
<proteinExistence type="predicted"/>
<accession>A0A059BL38</accession>
<dbReference type="SUPFAM" id="SSF53474">
    <property type="entry name" value="alpha/beta-Hydrolases"/>
    <property type="match status" value="1"/>
</dbReference>
<dbReference type="PANTHER" id="PTHR46086">
    <property type="entry name" value="ALPHA/BETA-HYDROLASES SUPERFAMILY PROTEIN"/>
    <property type="match status" value="1"/>
</dbReference>
<dbReference type="KEGG" id="egr:104447888"/>